<protein>
    <submittedName>
        <fullName evidence="2">Phosphoprotein</fullName>
    </submittedName>
</protein>
<reference evidence="2 3" key="1">
    <citation type="journal article" date="2011" name="Virus Res.">
        <title>Genome of turbot rhabdovirus exhibits unusual non-coding regions and an additional ORF that could be expressed in fish cell.</title>
        <authorList>
            <person name="Zhu R.L."/>
            <person name="Lei X.Y."/>
            <person name="Ke F."/>
            <person name="Yuan X.P."/>
            <person name="Zhang Q.Y."/>
        </authorList>
    </citation>
    <scope>NUCLEOTIDE SEQUENCE [LARGE SCALE GENOMIC DNA]</scope>
</reference>
<evidence type="ECO:0000256" key="1">
    <source>
        <dbReference type="SAM" id="MobiDB-lite"/>
    </source>
</evidence>
<accession>E7D0U2</accession>
<dbReference type="KEGG" id="vg:21011780"/>
<sequence>MSHGLSKSRTFEEITDVEQVLDNIRQTESKLGTSAGAGASDEPYPAGGDLPPASGGFRYLSSQEEGSYKEEEDNWLINQSRAAKLVAPLADYRLAAAADKDPSPEPEDQRREIEERIAEAHDQMLKFEMFPYTYFMPDYLKSEDQQELVHFLTEILGPRNSNRDFWIRGTHIPTMCWRNGDMHIQDDVESKSSGVSGLTKALKSVQFVDPGEQDSATVESEMDRDLDCYSIGESSLVSEFMLDTSDLMESLNREWLVATKKGRWKTLGPLFLRPLAQDRALMKTILSEMREKDVTEQMSCLLTSNELTSRFVRTLDLGTLKMKGSF</sequence>
<dbReference type="RefSeq" id="YP_009094342.1">
    <property type="nucleotide sequence ID" value="NC_025387.1"/>
</dbReference>
<evidence type="ECO:0000313" key="3">
    <source>
        <dbReference type="Proteomes" id="UP000101020"/>
    </source>
</evidence>
<feature type="region of interest" description="Disordered" evidence="1">
    <location>
        <begin position="22"/>
        <end position="65"/>
    </location>
</feature>
<keyword evidence="3" id="KW-1185">Reference proteome</keyword>
<proteinExistence type="predicted"/>
<name>E7D0U2_9RHAB</name>
<evidence type="ECO:0000313" key="2">
    <source>
        <dbReference type="EMBL" id="ADU05402.1"/>
    </source>
</evidence>
<gene>
    <name evidence="2" type="primary">P</name>
</gene>
<dbReference type="GeneID" id="21011780"/>
<dbReference type="Proteomes" id="UP000101020">
    <property type="component" value="Segment"/>
</dbReference>
<organism evidence="2 3">
    <name type="scientific">Scophthalmus maximus rhabdovirus</name>
    <dbReference type="NCBI Taxonomy" id="936149"/>
    <lineage>
        <taxon>Viruses</taxon>
        <taxon>Riboviria</taxon>
        <taxon>Orthornavirae</taxon>
        <taxon>Negarnaviricota</taxon>
        <taxon>Haploviricotina</taxon>
        <taxon>Monjiviricetes</taxon>
        <taxon>Mononegavirales</taxon>
        <taxon>Rhabdoviridae</taxon>
        <taxon>Alpharhabdovirinae</taxon>
        <taxon>Scophrhavirus</taxon>
        <taxon>Scophrhavirus maximus</taxon>
    </lineage>
</organism>
<dbReference type="EMBL" id="HQ003891">
    <property type="protein sequence ID" value="ADU05402.1"/>
    <property type="molecule type" value="Viral_cRNA"/>
</dbReference>